<evidence type="ECO:0000313" key="3">
    <source>
        <dbReference type="Proteomes" id="UP001229421"/>
    </source>
</evidence>
<keyword evidence="3" id="KW-1185">Reference proteome</keyword>
<feature type="domain" description="J" evidence="1">
    <location>
        <begin position="64"/>
        <end position="132"/>
    </location>
</feature>
<organism evidence="2 3">
    <name type="scientific">Tagetes erecta</name>
    <name type="common">African marigold</name>
    <dbReference type="NCBI Taxonomy" id="13708"/>
    <lineage>
        <taxon>Eukaryota</taxon>
        <taxon>Viridiplantae</taxon>
        <taxon>Streptophyta</taxon>
        <taxon>Embryophyta</taxon>
        <taxon>Tracheophyta</taxon>
        <taxon>Spermatophyta</taxon>
        <taxon>Magnoliopsida</taxon>
        <taxon>eudicotyledons</taxon>
        <taxon>Gunneridae</taxon>
        <taxon>Pentapetalae</taxon>
        <taxon>asterids</taxon>
        <taxon>campanulids</taxon>
        <taxon>Asterales</taxon>
        <taxon>Asteraceae</taxon>
        <taxon>Asteroideae</taxon>
        <taxon>Heliantheae alliance</taxon>
        <taxon>Tageteae</taxon>
        <taxon>Tagetes</taxon>
    </lineage>
</organism>
<dbReference type="PANTHER" id="PTHR45432">
    <property type="entry name" value="CHAPERONE PROTEIN DNAJ 11, CHLOROPLASTIC-LIKE"/>
    <property type="match status" value="1"/>
</dbReference>
<dbReference type="CDD" id="cd06257">
    <property type="entry name" value="DnaJ"/>
    <property type="match status" value="1"/>
</dbReference>
<evidence type="ECO:0000313" key="2">
    <source>
        <dbReference type="EMBL" id="KAK1406920.1"/>
    </source>
</evidence>
<sequence>MAGALTNLTGATSFRFINTNRLTSPSIRIKSPSISYIRARNVPKASIHTVIDEPVMKLKTKPVSLYDVLNVNRNATLLEIKSAYRSLAKRYHPDMKQNNNDDDEDDRDFVEICNAYVTLIDPTARALYDVKLSGGFGRRLGGVYAGAGNRSEFYAGRRWETDQCW</sequence>
<name>A0AAD8N9F0_TARER</name>
<dbReference type="SMART" id="SM00271">
    <property type="entry name" value="DnaJ"/>
    <property type="match status" value="1"/>
</dbReference>
<dbReference type="InterPro" id="IPR001623">
    <property type="entry name" value="DnaJ_domain"/>
</dbReference>
<dbReference type="Gene3D" id="1.10.287.110">
    <property type="entry name" value="DnaJ domain"/>
    <property type="match status" value="1"/>
</dbReference>
<accession>A0AAD8N9F0</accession>
<dbReference type="PROSITE" id="PS50076">
    <property type="entry name" value="DNAJ_2"/>
    <property type="match status" value="1"/>
</dbReference>
<dbReference type="Pfam" id="PF00226">
    <property type="entry name" value="DnaJ"/>
    <property type="match status" value="1"/>
</dbReference>
<dbReference type="InterPro" id="IPR036869">
    <property type="entry name" value="J_dom_sf"/>
</dbReference>
<dbReference type="AlphaFoldDB" id="A0AAD8N9F0"/>
<dbReference type="PRINTS" id="PR00625">
    <property type="entry name" value="JDOMAIN"/>
</dbReference>
<dbReference type="SUPFAM" id="SSF46565">
    <property type="entry name" value="Chaperone J-domain"/>
    <property type="match status" value="1"/>
</dbReference>
<protein>
    <recommendedName>
        <fullName evidence="1">J domain-containing protein</fullName>
    </recommendedName>
</protein>
<proteinExistence type="predicted"/>
<evidence type="ECO:0000259" key="1">
    <source>
        <dbReference type="PROSITE" id="PS50076"/>
    </source>
</evidence>
<dbReference type="EMBL" id="JAUHHV010000011">
    <property type="protein sequence ID" value="KAK1406920.1"/>
    <property type="molecule type" value="Genomic_DNA"/>
</dbReference>
<gene>
    <name evidence="2" type="ORF">QVD17_38529</name>
</gene>
<dbReference type="Proteomes" id="UP001229421">
    <property type="component" value="Unassembled WGS sequence"/>
</dbReference>
<dbReference type="PANTHER" id="PTHR45432:SF2">
    <property type="entry name" value="CHAPERONE PROTEIN DNAJ 11, CHLOROPLASTIC"/>
    <property type="match status" value="1"/>
</dbReference>
<comment type="caution">
    <text evidence="2">The sequence shown here is derived from an EMBL/GenBank/DDBJ whole genome shotgun (WGS) entry which is preliminary data.</text>
</comment>
<reference evidence="2" key="1">
    <citation type="journal article" date="2023" name="bioRxiv">
        <title>Improved chromosome-level genome assembly for marigold (Tagetes erecta).</title>
        <authorList>
            <person name="Jiang F."/>
            <person name="Yuan L."/>
            <person name="Wang S."/>
            <person name="Wang H."/>
            <person name="Xu D."/>
            <person name="Wang A."/>
            <person name="Fan W."/>
        </authorList>
    </citation>
    <scope>NUCLEOTIDE SEQUENCE</scope>
    <source>
        <strain evidence="2">WSJ</strain>
        <tissue evidence="2">Leaf</tissue>
    </source>
</reference>